<evidence type="ECO:0000313" key="2">
    <source>
        <dbReference type="Proteomes" id="UP000438429"/>
    </source>
</evidence>
<accession>A0A6A4SFJ6</accession>
<protein>
    <submittedName>
        <fullName evidence="1">Uncharacterized protein</fullName>
    </submittedName>
</protein>
<dbReference type="AlphaFoldDB" id="A0A6A4SFJ6"/>
<dbReference type="EMBL" id="VEVO01000016">
    <property type="protein sequence ID" value="KAF0029941.1"/>
    <property type="molecule type" value="Genomic_DNA"/>
</dbReference>
<reference evidence="1 2" key="1">
    <citation type="submission" date="2019-06" db="EMBL/GenBank/DDBJ databases">
        <title>Draft genomes of female and male turbot (Scophthalmus maximus).</title>
        <authorList>
            <person name="Xu H."/>
            <person name="Xu X.-W."/>
            <person name="Shao C."/>
            <person name="Chen S."/>
        </authorList>
    </citation>
    <scope>NUCLEOTIDE SEQUENCE [LARGE SCALE GENOMIC DNA]</scope>
    <source>
        <strain evidence="1">Ysfricsl-2016a</strain>
        <tissue evidence="1">Blood</tissue>
    </source>
</reference>
<dbReference type="Proteomes" id="UP000438429">
    <property type="component" value="Unassembled WGS sequence"/>
</dbReference>
<evidence type="ECO:0000313" key="1">
    <source>
        <dbReference type="EMBL" id="KAF0029941.1"/>
    </source>
</evidence>
<gene>
    <name evidence="1" type="ORF">F2P81_019046</name>
</gene>
<organism evidence="1 2">
    <name type="scientific">Scophthalmus maximus</name>
    <name type="common">Turbot</name>
    <name type="synonym">Psetta maxima</name>
    <dbReference type="NCBI Taxonomy" id="52904"/>
    <lineage>
        <taxon>Eukaryota</taxon>
        <taxon>Metazoa</taxon>
        <taxon>Chordata</taxon>
        <taxon>Craniata</taxon>
        <taxon>Vertebrata</taxon>
        <taxon>Euteleostomi</taxon>
        <taxon>Actinopterygii</taxon>
        <taxon>Neopterygii</taxon>
        <taxon>Teleostei</taxon>
        <taxon>Neoteleostei</taxon>
        <taxon>Acanthomorphata</taxon>
        <taxon>Carangaria</taxon>
        <taxon>Pleuronectiformes</taxon>
        <taxon>Pleuronectoidei</taxon>
        <taxon>Scophthalmidae</taxon>
        <taxon>Scophthalmus</taxon>
    </lineage>
</organism>
<sequence>MSAAVSTAAKVDIGDDDNDANLQPSVFSISLSDSFLRSIITDSGHADERRCAPRWCADLTQACSEILAKDPRGFFPKIPEVLG</sequence>
<name>A0A6A4SFJ6_SCOMX</name>
<proteinExistence type="predicted"/>
<comment type="caution">
    <text evidence="1">The sequence shown here is derived from an EMBL/GenBank/DDBJ whole genome shotgun (WGS) entry which is preliminary data.</text>
</comment>